<evidence type="ECO:0000313" key="2">
    <source>
        <dbReference type="EMBL" id="CAD8482105.1"/>
    </source>
</evidence>
<dbReference type="CDD" id="cd05233">
    <property type="entry name" value="SDR_c"/>
    <property type="match status" value="1"/>
</dbReference>
<dbReference type="InterPro" id="IPR002347">
    <property type="entry name" value="SDR_fam"/>
</dbReference>
<protein>
    <recommendedName>
        <fullName evidence="3">Short-chain dehydrogenase</fullName>
    </recommendedName>
</protein>
<dbReference type="GO" id="GO:0016616">
    <property type="term" value="F:oxidoreductase activity, acting on the CH-OH group of donors, NAD or NADP as acceptor"/>
    <property type="evidence" value="ECO:0007669"/>
    <property type="project" value="TreeGrafter"/>
</dbReference>
<accession>A0A7S0HHV7</accession>
<sequence>MAEFCARGKVVVVTGGANGIGAALCRRFASEGASKVVVVDLNLGVAQALAATLPDHVGVAMGADCGSELDLRRVIVQTEFEHGPIGVFVANAGIPSNGSFDVTDGEWERIWRINTMQQLWVARHLFPRWIARGGGYLVVTASAAGLLTQVGSLPYTVTKHASVAMAEWFAITYASKGIQVSCLCPQAVATAMLPDGMGGMAGNDGVLRTEEVADELLLAMREGRFLVTPHKNVLTYVQRKAADHSRWLKGMQRQHDKFGEATLGSPNMSASKL</sequence>
<dbReference type="EMBL" id="HBEP01013078">
    <property type="protein sequence ID" value="CAD8482105.1"/>
    <property type="molecule type" value="Transcribed_RNA"/>
</dbReference>
<gene>
    <name evidence="2" type="ORF">PANT1444_LOCUS7399</name>
</gene>
<evidence type="ECO:0000256" key="1">
    <source>
        <dbReference type="ARBA" id="ARBA00006484"/>
    </source>
</evidence>
<dbReference type="Pfam" id="PF00106">
    <property type="entry name" value="adh_short"/>
    <property type="match status" value="1"/>
</dbReference>
<dbReference type="Gene3D" id="3.40.50.720">
    <property type="entry name" value="NAD(P)-binding Rossmann-like Domain"/>
    <property type="match status" value="1"/>
</dbReference>
<dbReference type="PANTHER" id="PTHR42760">
    <property type="entry name" value="SHORT-CHAIN DEHYDROGENASES/REDUCTASES FAMILY MEMBER"/>
    <property type="match status" value="1"/>
</dbReference>
<name>A0A7S0HHV7_9EUKA</name>
<organism evidence="2">
    <name type="scientific">Phaeocystis antarctica</name>
    <dbReference type="NCBI Taxonomy" id="33657"/>
    <lineage>
        <taxon>Eukaryota</taxon>
        <taxon>Haptista</taxon>
        <taxon>Haptophyta</taxon>
        <taxon>Prymnesiophyceae</taxon>
        <taxon>Phaeocystales</taxon>
        <taxon>Phaeocystaceae</taxon>
        <taxon>Phaeocystis</taxon>
    </lineage>
</organism>
<dbReference type="AlphaFoldDB" id="A0A7S0HHV7"/>
<dbReference type="SUPFAM" id="SSF51735">
    <property type="entry name" value="NAD(P)-binding Rossmann-fold domains"/>
    <property type="match status" value="1"/>
</dbReference>
<comment type="similarity">
    <text evidence="1">Belongs to the short-chain dehydrogenases/reductases (SDR) family.</text>
</comment>
<dbReference type="InterPro" id="IPR020904">
    <property type="entry name" value="Sc_DH/Rdtase_CS"/>
</dbReference>
<dbReference type="InterPro" id="IPR036291">
    <property type="entry name" value="NAD(P)-bd_dom_sf"/>
</dbReference>
<dbReference type="PROSITE" id="PS00061">
    <property type="entry name" value="ADH_SHORT"/>
    <property type="match status" value="1"/>
</dbReference>
<proteinExistence type="inferred from homology"/>
<evidence type="ECO:0008006" key="3">
    <source>
        <dbReference type="Google" id="ProtNLM"/>
    </source>
</evidence>
<dbReference type="PRINTS" id="PR00081">
    <property type="entry name" value="GDHRDH"/>
</dbReference>
<reference evidence="2" key="1">
    <citation type="submission" date="2021-01" db="EMBL/GenBank/DDBJ databases">
        <authorList>
            <person name="Corre E."/>
            <person name="Pelletier E."/>
            <person name="Niang G."/>
            <person name="Scheremetjew M."/>
            <person name="Finn R."/>
            <person name="Kale V."/>
            <person name="Holt S."/>
            <person name="Cochrane G."/>
            <person name="Meng A."/>
            <person name="Brown T."/>
            <person name="Cohen L."/>
        </authorList>
    </citation>
    <scope>NUCLEOTIDE SEQUENCE</scope>
    <source>
        <strain evidence="2">CCMP1374</strain>
    </source>
</reference>